<gene>
    <name evidence="10" type="ORF">DBW97_00010</name>
</gene>
<dbReference type="GO" id="GO:0016787">
    <property type="term" value="F:hydrolase activity"/>
    <property type="evidence" value="ECO:0007669"/>
    <property type="project" value="UniProtKB-KW"/>
</dbReference>
<protein>
    <submittedName>
        <fullName evidence="10">Laccase domain-containing protein</fullName>
    </submittedName>
</protein>
<name>A0A368BPY3_9GAMM</name>
<comment type="catalytic activity">
    <reaction evidence="9">
        <text>S-methyl-5'-thioadenosine + phosphate = 5-(methylsulfanyl)-alpha-D-ribose 1-phosphate + adenine</text>
        <dbReference type="Rhea" id="RHEA:11852"/>
        <dbReference type="ChEBI" id="CHEBI:16708"/>
        <dbReference type="ChEBI" id="CHEBI:17509"/>
        <dbReference type="ChEBI" id="CHEBI:43474"/>
        <dbReference type="ChEBI" id="CHEBI:58533"/>
        <dbReference type="EC" id="2.4.2.28"/>
    </reaction>
    <physiologicalReaction direction="left-to-right" evidence="9">
        <dbReference type="Rhea" id="RHEA:11853"/>
    </physiologicalReaction>
</comment>
<comment type="catalytic activity">
    <reaction evidence="8">
        <text>adenosine + phosphate = alpha-D-ribose 1-phosphate + adenine</text>
        <dbReference type="Rhea" id="RHEA:27642"/>
        <dbReference type="ChEBI" id="CHEBI:16335"/>
        <dbReference type="ChEBI" id="CHEBI:16708"/>
        <dbReference type="ChEBI" id="CHEBI:43474"/>
        <dbReference type="ChEBI" id="CHEBI:57720"/>
        <dbReference type="EC" id="2.4.2.1"/>
    </reaction>
    <physiologicalReaction direction="left-to-right" evidence="8">
        <dbReference type="Rhea" id="RHEA:27643"/>
    </physiologicalReaction>
</comment>
<dbReference type="InterPro" id="IPR038371">
    <property type="entry name" value="Cu_polyphenol_OxRdtase_sf"/>
</dbReference>
<dbReference type="InterPro" id="IPR003730">
    <property type="entry name" value="Cu_polyphenol_OxRdtase"/>
</dbReference>
<dbReference type="PANTHER" id="PTHR30616">
    <property type="entry name" value="UNCHARACTERIZED PROTEIN YFIH"/>
    <property type="match status" value="1"/>
</dbReference>
<dbReference type="SUPFAM" id="SSF64438">
    <property type="entry name" value="CNF1/YfiH-like putative cysteine hydrolases"/>
    <property type="match status" value="1"/>
</dbReference>
<dbReference type="GO" id="GO:0005507">
    <property type="term" value="F:copper ion binding"/>
    <property type="evidence" value="ECO:0007669"/>
    <property type="project" value="TreeGrafter"/>
</dbReference>
<evidence type="ECO:0000313" key="11">
    <source>
        <dbReference type="Proteomes" id="UP000252147"/>
    </source>
</evidence>
<keyword evidence="4" id="KW-0479">Metal-binding</keyword>
<dbReference type="Gene3D" id="3.60.140.10">
    <property type="entry name" value="CNF1/YfiH-like putative cysteine hydrolases"/>
    <property type="match status" value="1"/>
</dbReference>
<dbReference type="CDD" id="cd16833">
    <property type="entry name" value="YfiH"/>
    <property type="match status" value="1"/>
</dbReference>
<comment type="similarity">
    <text evidence="2">Belongs to the purine nucleoside phosphorylase YfiH/LACC1 family.</text>
</comment>
<sequence length="226" mass="26521">MMKEVNVNGYKFLQINKEPKIFVSIKGKNNFCSLDSSGKANFLKDNFQVSSYRDFNQTHGVDIYNYNYQELEADGFITSKRNTAYGIKTADCLPIIFWNDSNELSGLHCGWRGVAYGIIDRLLMSQHGAKMQYAFFGPSISKNFFEVKEDLIEVYLENSLDIMPFIETIDHKKYFDLRAFCREHISNYGLKILELKKHCSYRNKDLFFSWRRDKEKSLRNICLAWV</sequence>
<evidence type="ECO:0000256" key="4">
    <source>
        <dbReference type="ARBA" id="ARBA00022723"/>
    </source>
</evidence>
<evidence type="ECO:0000313" key="10">
    <source>
        <dbReference type="EMBL" id="RCL39145.1"/>
    </source>
</evidence>
<dbReference type="AlphaFoldDB" id="A0A368BPY3"/>
<dbReference type="Proteomes" id="UP000252147">
    <property type="component" value="Unassembled WGS sequence"/>
</dbReference>
<dbReference type="Pfam" id="PF02578">
    <property type="entry name" value="Cu-oxidase_4"/>
    <property type="match status" value="1"/>
</dbReference>
<evidence type="ECO:0000256" key="1">
    <source>
        <dbReference type="ARBA" id="ARBA00000553"/>
    </source>
</evidence>
<comment type="catalytic activity">
    <reaction evidence="7">
        <text>adenosine + H2O + H(+) = inosine + NH4(+)</text>
        <dbReference type="Rhea" id="RHEA:24408"/>
        <dbReference type="ChEBI" id="CHEBI:15377"/>
        <dbReference type="ChEBI" id="CHEBI:15378"/>
        <dbReference type="ChEBI" id="CHEBI:16335"/>
        <dbReference type="ChEBI" id="CHEBI:17596"/>
        <dbReference type="ChEBI" id="CHEBI:28938"/>
        <dbReference type="EC" id="3.5.4.4"/>
    </reaction>
    <physiologicalReaction direction="left-to-right" evidence="7">
        <dbReference type="Rhea" id="RHEA:24409"/>
    </physiologicalReaction>
</comment>
<comment type="catalytic activity">
    <reaction evidence="1">
        <text>inosine + phosphate = alpha-D-ribose 1-phosphate + hypoxanthine</text>
        <dbReference type="Rhea" id="RHEA:27646"/>
        <dbReference type="ChEBI" id="CHEBI:17368"/>
        <dbReference type="ChEBI" id="CHEBI:17596"/>
        <dbReference type="ChEBI" id="CHEBI:43474"/>
        <dbReference type="ChEBI" id="CHEBI:57720"/>
        <dbReference type="EC" id="2.4.2.1"/>
    </reaction>
    <physiologicalReaction direction="left-to-right" evidence="1">
        <dbReference type="Rhea" id="RHEA:27647"/>
    </physiologicalReaction>
</comment>
<reference evidence="10 11" key="1">
    <citation type="journal article" date="2018" name="Microbiome">
        <title>Fine metagenomic profile of the Mediterranean stratified and mixed water columns revealed by assembly and recruitment.</title>
        <authorList>
            <person name="Haro-Moreno J.M."/>
            <person name="Lopez-Perez M."/>
            <person name="De La Torre J.R."/>
            <person name="Picazo A."/>
            <person name="Camacho A."/>
            <person name="Rodriguez-Valera F."/>
        </authorList>
    </citation>
    <scope>NUCLEOTIDE SEQUENCE [LARGE SCALE GENOMIC DNA]</scope>
    <source>
        <strain evidence="10">MED-G83</strain>
    </source>
</reference>
<keyword evidence="3" id="KW-0808">Transferase</keyword>
<organism evidence="10 11">
    <name type="scientific">SAR86 cluster bacterium</name>
    <dbReference type="NCBI Taxonomy" id="2030880"/>
    <lineage>
        <taxon>Bacteria</taxon>
        <taxon>Pseudomonadati</taxon>
        <taxon>Pseudomonadota</taxon>
        <taxon>Gammaproteobacteria</taxon>
        <taxon>SAR86 cluster</taxon>
    </lineage>
</organism>
<evidence type="ECO:0000256" key="5">
    <source>
        <dbReference type="ARBA" id="ARBA00022801"/>
    </source>
</evidence>
<evidence type="ECO:0000256" key="6">
    <source>
        <dbReference type="ARBA" id="ARBA00022833"/>
    </source>
</evidence>
<dbReference type="InterPro" id="IPR011324">
    <property type="entry name" value="Cytotoxic_necrot_fac-like_cat"/>
</dbReference>
<evidence type="ECO:0000256" key="2">
    <source>
        <dbReference type="ARBA" id="ARBA00007353"/>
    </source>
</evidence>
<dbReference type="PANTHER" id="PTHR30616:SF2">
    <property type="entry name" value="PURINE NUCLEOSIDE PHOSPHORYLASE LACC1"/>
    <property type="match status" value="1"/>
</dbReference>
<proteinExistence type="inferred from homology"/>
<evidence type="ECO:0000256" key="8">
    <source>
        <dbReference type="ARBA" id="ARBA00048968"/>
    </source>
</evidence>
<dbReference type="GO" id="GO:0017061">
    <property type="term" value="F:S-methyl-5-thioadenosine phosphorylase activity"/>
    <property type="evidence" value="ECO:0007669"/>
    <property type="project" value="UniProtKB-EC"/>
</dbReference>
<evidence type="ECO:0000256" key="7">
    <source>
        <dbReference type="ARBA" id="ARBA00047989"/>
    </source>
</evidence>
<keyword evidence="6" id="KW-0862">Zinc</keyword>
<evidence type="ECO:0000256" key="3">
    <source>
        <dbReference type="ARBA" id="ARBA00022679"/>
    </source>
</evidence>
<comment type="caution">
    <text evidence="10">The sequence shown here is derived from an EMBL/GenBank/DDBJ whole genome shotgun (WGS) entry which is preliminary data.</text>
</comment>
<keyword evidence="5" id="KW-0378">Hydrolase</keyword>
<accession>A0A368BPY3</accession>
<dbReference type="EMBL" id="QOPD01000001">
    <property type="protein sequence ID" value="RCL39145.1"/>
    <property type="molecule type" value="Genomic_DNA"/>
</dbReference>
<evidence type="ECO:0000256" key="9">
    <source>
        <dbReference type="ARBA" id="ARBA00049893"/>
    </source>
</evidence>